<evidence type="ECO:0000256" key="1">
    <source>
        <dbReference type="ARBA" id="ARBA00010645"/>
    </source>
</evidence>
<dbReference type="EMBL" id="CP029843">
    <property type="protein sequence ID" value="AWV07225.1"/>
    <property type="molecule type" value="Genomic_DNA"/>
</dbReference>
<gene>
    <name evidence="2" type="ORF">C9I47_1524</name>
</gene>
<dbReference type="InterPro" id="IPR016155">
    <property type="entry name" value="Mopterin_synth/thiamin_S_b"/>
</dbReference>
<reference evidence="2 3" key="1">
    <citation type="submission" date="2018-05" db="EMBL/GenBank/DDBJ databases">
        <title>The complete genome of Lysobacter maris HZ9B, a marine bacterium antagonistic against terrestrial plant pathogens.</title>
        <authorList>
            <person name="Zhang X.-Q."/>
        </authorList>
    </citation>
    <scope>NUCLEOTIDE SEQUENCE [LARGE SCALE GENOMIC DNA]</scope>
    <source>
        <strain evidence="2 3">HZ9B</strain>
    </source>
</reference>
<evidence type="ECO:0000313" key="2">
    <source>
        <dbReference type="EMBL" id="AWV07225.1"/>
    </source>
</evidence>
<organism evidence="2 3">
    <name type="scientific">Marilutibacter maris</name>
    <dbReference type="NCBI Taxonomy" id="1605891"/>
    <lineage>
        <taxon>Bacteria</taxon>
        <taxon>Pseudomonadati</taxon>
        <taxon>Pseudomonadota</taxon>
        <taxon>Gammaproteobacteria</taxon>
        <taxon>Lysobacterales</taxon>
        <taxon>Lysobacteraceae</taxon>
        <taxon>Marilutibacter</taxon>
    </lineage>
</organism>
<protein>
    <submittedName>
        <fullName evidence="2">Uncharacterized protein</fullName>
    </submittedName>
</protein>
<dbReference type="KEGG" id="lmb:C9I47_1524"/>
<dbReference type="PANTHER" id="PTHR37483:SF1">
    <property type="entry name" value="UPF0125 PROTEIN RATB"/>
    <property type="match status" value="1"/>
</dbReference>
<name>A0A2U9T749_9GAMM</name>
<dbReference type="InterPro" id="IPR037021">
    <property type="entry name" value="RnfH_sf"/>
</dbReference>
<keyword evidence="3" id="KW-1185">Reference proteome</keyword>
<sequence length="89" mass="9907">MALLRAWPRRFDSVEVELPEGARVADALDAAGWSALEGIAGYAIHGRRATPASPLRDGDRLELLRGLALDPKEARRRRAEARPLKKPRR</sequence>
<dbReference type="PANTHER" id="PTHR37483">
    <property type="entry name" value="UPF0125 PROTEIN RATB"/>
    <property type="match status" value="1"/>
</dbReference>
<dbReference type="Gene3D" id="3.10.20.280">
    <property type="entry name" value="RnfH-like"/>
    <property type="match status" value="1"/>
</dbReference>
<accession>A0A2U9T749</accession>
<dbReference type="InterPro" id="IPR005346">
    <property type="entry name" value="RnfH"/>
</dbReference>
<evidence type="ECO:0000313" key="3">
    <source>
        <dbReference type="Proteomes" id="UP000249447"/>
    </source>
</evidence>
<dbReference type="Proteomes" id="UP000249447">
    <property type="component" value="Chromosome"/>
</dbReference>
<proteinExistence type="inferred from homology"/>
<comment type="similarity">
    <text evidence="1">Belongs to the UPF0125 (RnfH) family.</text>
</comment>
<dbReference type="AlphaFoldDB" id="A0A2U9T749"/>
<dbReference type="SUPFAM" id="SSF54285">
    <property type="entry name" value="MoaD/ThiS"/>
    <property type="match status" value="1"/>
</dbReference>
<dbReference type="Pfam" id="PF03658">
    <property type="entry name" value="Ub-RnfH"/>
    <property type="match status" value="1"/>
</dbReference>